<dbReference type="RefSeq" id="WP_144073040.1">
    <property type="nucleotide sequence ID" value="NZ_CP076128.1"/>
</dbReference>
<feature type="transmembrane region" description="Helical" evidence="1">
    <location>
        <begin position="740"/>
        <end position="758"/>
    </location>
</feature>
<evidence type="ECO:0000313" key="6">
    <source>
        <dbReference type="Proteomes" id="UP000682802"/>
    </source>
</evidence>
<dbReference type="Pfam" id="PF10754">
    <property type="entry name" value="DUF2569"/>
    <property type="match status" value="1"/>
</dbReference>
<name>A0ABX8GQL8_9BACT</name>
<dbReference type="InterPro" id="IPR038765">
    <property type="entry name" value="Papain-like_cys_pep_sf"/>
</dbReference>
<evidence type="ECO:0000256" key="1">
    <source>
        <dbReference type="SAM" id="Phobius"/>
    </source>
</evidence>
<dbReference type="InterPro" id="IPR002931">
    <property type="entry name" value="Transglutaminase-like"/>
</dbReference>
<dbReference type="Pfam" id="PF12969">
    <property type="entry name" value="DUF3857"/>
    <property type="match status" value="1"/>
</dbReference>
<dbReference type="Pfam" id="PF01841">
    <property type="entry name" value="Transglut_core"/>
    <property type="match status" value="1"/>
</dbReference>
<feature type="domain" description="Transglutaminase-like" evidence="3">
    <location>
        <begin position="269"/>
        <end position="378"/>
    </location>
</feature>
<dbReference type="SUPFAM" id="SSF54001">
    <property type="entry name" value="Cysteine proteinases"/>
    <property type="match status" value="1"/>
</dbReference>
<keyword evidence="1" id="KW-0472">Membrane</keyword>
<keyword evidence="1" id="KW-0812">Transmembrane</keyword>
<keyword evidence="1" id="KW-1133">Transmembrane helix</keyword>
<dbReference type="InterPro" id="IPR024618">
    <property type="entry name" value="DUF3857"/>
</dbReference>
<dbReference type="InterPro" id="IPR019690">
    <property type="entry name" value="DUF2569"/>
</dbReference>
<feature type="transmembrane region" description="Helical" evidence="1">
    <location>
        <begin position="644"/>
        <end position="664"/>
    </location>
</feature>
<proteinExistence type="predicted"/>
<feature type="signal peptide" evidence="2">
    <location>
        <begin position="1"/>
        <end position="18"/>
    </location>
</feature>
<feature type="transmembrane region" description="Helical" evidence="1">
    <location>
        <begin position="805"/>
        <end position="821"/>
    </location>
</feature>
<dbReference type="Gene3D" id="3.10.620.30">
    <property type="match status" value="1"/>
</dbReference>
<keyword evidence="2" id="KW-0732">Signal</keyword>
<evidence type="ECO:0000259" key="4">
    <source>
        <dbReference type="Pfam" id="PF12969"/>
    </source>
</evidence>
<feature type="transmembrane region" description="Helical" evidence="1">
    <location>
        <begin position="770"/>
        <end position="790"/>
    </location>
</feature>
<keyword evidence="6" id="KW-1185">Reference proteome</keyword>
<dbReference type="Proteomes" id="UP000682802">
    <property type="component" value="Chromosome 1"/>
</dbReference>
<evidence type="ECO:0000256" key="2">
    <source>
        <dbReference type="SAM" id="SignalP"/>
    </source>
</evidence>
<organism evidence="5 6">
    <name type="scientific">Flammeovirga kamogawensis</name>
    <dbReference type="NCBI Taxonomy" id="373891"/>
    <lineage>
        <taxon>Bacteria</taxon>
        <taxon>Pseudomonadati</taxon>
        <taxon>Bacteroidota</taxon>
        <taxon>Cytophagia</taxon>
        <taxon>Cytophagales</taxon>
        <taxon>Flammeovirgaceae</taxon>
        <taxon>Flammeovirga</taxon>
    </lineage>
</organism>
<feature type="chain" id="PRO_5047467355" evidence="2">
    <location>
        <begin position="19"/>
        <end position="832"/>
    </location>
</feature>
<reference evidence="5 6" key="1">
    <citation type="submission" date="2021-05" db="EMBL/GenBank/DDBJ databases">
        <title>Comparative genomic studies on the polysaccharide-degrading batcterial strains of the Flammeovirga genus.</title>
        <authorList>
            <person name="Zewei F."/>
            <person name="Zheng Z."/>
            <person name="Yu L."/>
            <person name="Ruyue G."/>
            <person name="Yanhong M."/>
            <person name="Yuanyuan C."/>
            <person name="Jingyan G."/>
            <person name="Wenjun H."/>
        </authorList>
    </citation>
    <scope>NUCLEOTIDE SEQUENCE [LARGE SCALE GENOMIC DNA]</scope>
    <source>
        <strain evidence="5 6">YS10</strain>
    </source>
</reference>
<feature type="domain" description="DUF3857" evidence="4">
    <location>
        <begin position="64"/>
        <end position="215"/>
    </location>
</feature>
<evidence type="ECO:0000259" key="3">
    <source>
        <dbReference type="Pfam" id="PF01841"/>
    </source>
</evidence>
<sequence length="832" mass="96033">MRILLFLLLSGVSIQLLAQSKKVTITKTPAWVKQVDFLSQDQDSLVGSFHYLLLSYQENLINDEYYSERAIKILSSDGVQEFSNIQVNFDPQFQKLRIHQVNLIRDGKVINKLSLKDISVYQREENLERNIYDGSLSAVQNLTDVRKGDILHYAYSRKGRNPLYGNNYSRLFFQQYSSPISRMYNLVIAPSSLEISTKTFKGGKDFDKKTIGTTSYYTYDAPALDIVYYEDNVPSWYNDQAYVQFSTFSKWGSIVKWGLPLYKYKDITHLAQKIKIKKNTKSNTLKWIRFVQDEVRYLGMEQGINGYKPHAPAKVLNQRFGDCKDKSLLLIALLKTEGIQAYPVLVHSYNGLNLPNLLPSIHNFNHCVVQIIIDGKTYYVDPTMSNQGGDLEHMYFPNYHYGLVIKNGESALTKLPEPIISEYLLKELITIDSVGGGGNLVLRTEYKGGKADDMRDYFTSTQRNKIERAYEDFYSELYEGVTTSKAIKFIDNNRYSTNTVIIEEYYTVNNFWITLEDTSQIRFSTSPILLESLFNYPSINTRKMPYFLGNKMSYKQVTDVKLPTDWTINDETETINSTAFNYTNELVKVDDENFTITHTYTLLKNFIPAKDAKQVIKKANEINNQIKYMLTYNTSFDKKENKHISLIAVFLGIIIFAIAGYFALQFYNQFQPAPWKYAEDKPISGWLFLPALGLIIKVPAQLFEIIDSNYFYASIWNYGTKISEDISVQLSYYGIVSLEFIYNIFYLTLCILALTVFLKRKTSTRYIVPFLYLVSVVIPVIDNIATTLFLGDYLSVDTTDFYKDTFKSMITFGLWGSYIYFNSNSKSTFCKV</sequence>
<feature type="transmembrane region" description="Helical" evidence="1">
    <location>
        <begin position="685"/>
        <end position="703"/>
    </location>
</feature>
<accession>A0ABX8GQL8</accession>
<dbReference type="EMBL" id="CP076128">
    <property type="protein sequence ID" value="QWG05592.1"/>
    <property type="molecule type" value="Genomic_DNA"/>
</dbReference>
<evidence type="ECO:0000313" key="5">
    <source>
        <dbReference type="EMBL" id="QWG05592.1"/>
    </source>
</evidence>
<protein>
    <submittedName>
        <fullName evidence="5">DUF3857 domain-containing transglutaminase family protein</fullName>
    </submittedName>
</protein>
<dbReference type="Gene3D" id="2.60.40.3140">
    <property type="match status" value="1"/>
</dbReference>
<gene>
    <name evidence="5" type="ORF">KM029_09370</name>
</gene>